<dbReference type="Proteomes" id="UP001239111">
    <property type="component" value="Chromosome 1"/>
</dbReference>
<sequence>MIRVCRLFLFFLLFSHWSHRISRAEPISGENLRLVKEKEYTFVVSIQARPTEIDLKGRHICTGALISRKHVLTAEHCLKGKSLSLLQVVLASSDFTKRVVHKIKTWISYEKWARIHNEPIRHENNDIAVLTLARKVLEPDVKPAQLSKKKESELNWMAAQMVGWQFANSDTTKPILFTGTVSIFTKEYCNDLCAIMLQSKEESRKHFHRNYICTMTTPSVLATQGDSGGPLFYKNDKILAVTIKGTKPTCAEESNRMTIHLSIDNYRKFLNDVISNDR</sequence>
<gene>
    <name evidence="1" type="ORF">QAD02_017440</name>
</gene>
<reference evidence="1" key="1">
    <citation type="submission" date="2023-04" db="EMBL/GenBank/DDBJ databases">
        <title>A chromosome-level genome assembly of the parasitoid wasp Eretmocerus hayati.</title>
        <authorList>
            <person name="Zhong Y."/>
            <person name="Liu S."/>
            <person name="Liu Y."/>
        </authorList>
    </citation>
    <scope>NUCLEOTIDE SEQUENCE</scope>
    <source>
        <strain evidence="1">ZJU_SS_LIU_2023</strain>
    </source>
</reference>
<evidence type="ECO:0000313" key="2">
    <source>
        <dbReference type="Proteomes" id="UP001239111"/>
    </source>
</evidence>
<proteinExistence type="predicted"/>
<protein>
    <submittedName>
        <fullName evidence="1">Uncharacterized protein</fullName>
    </submittedName>
</protein>
<dbReference type="EMBL" id="CM056741">
    <property type="protein sequence ID" value="KAJ8681648.1"/>
    <property type="molecule type" value="Genomic_DNA"/>
</dbReference>
<comment type="caution">
    <text evidence="1">The sequence shown here is derived from an EMBL/GenBank/DDBJ whole genome shotgun (WGS) entry which is preliminary data.</text>
</comment>
<name>A0ACC2PEZ9_9HYME</name>
<keyword evidence="2" id="KW-1185">Reference proteome</keyword>
<evidence type="ECO:0000313" key="1">
    <source>
        <dbReference type="EMBL" id="KAJ8681648.1"/>
    </source>
</evidence>
<accession>A0ACC2PEZ9</accession>
<organism evidence="1 2">
    <name type="scientific">Eretmocerus hayati</name>
    <dbReference type="NCBI Taxonomy" id="131215"/>
    <lineage>
        <taxon>Eukaryota</taxon>
        <taxon>Metazoa</taxon>
        <taxon>Ecdysozoa</taxon>
        <taxon>Arthropoda</taxon>
        <taxon>Hexapoda</taxon>
        <taxon>Insecta</taxon>
        <taxon>Pterygota</taxon>
        <taxon>Neoptera</taxon>
        <taxon>Endopterygota</taxon>
        <taxon>Hymenoptera</taxon>
        <taxon>Apocrita</taxon>
        <taxon>Proctotrupomorpha</taxon>
        <taxon>Chalcidoidea</taxon>
        <taxon>Aphelinidae</taxon>
        <taxon>Aphelininae</taxon>
        <taxon>Eretmocerus</taxon>
    </lineage>
</organism>